<dbReference type="OrthoDB" id="2535105at2759"/>
<feature type="transmembrane region" description="Helical" evidence="1">
    <location>
        <begin position="62"/>
        <end position="81"/>
    </location>
</feature>
<dbReference type="Proteomes" id="UP000027222">
    <property type="component" value="Unassembled WGS sequence"/>
</dbReference>
<feature type="transmembrane region" description="Helical" evidence="1">
    <location>
        <begin position="135"/>
        <end position="156"/>
    </location>
</feature>
<dbReference type="HOGENOM" id="CLU_046025_5_0_1"/>
<reference evidence="3" key="1">
    <citation type="journal article" date="2014" name="Proc. Natl. Acad. Sci. U.S.A.">
        <title>Extensive sampling of basidiomycete genomes demonstrates inadequacy of the white-rot/brown-rot paradigm for wood decay fungi.</title>
        <authorList>
            <person name="Riley R."/>
            <person name="Salamov A.A."/>
            <person name="Brown D.W."/>
            <person name="Nagy L.G."/>
            <person name="Floudas D."/>
            <person name="Held B.W."/>
            <person name="Levasseur A."/>
            <person name="Lombard V."/>
            <person name="Morin E."/>
            <person name="Otillar R."/>
            <person name="Lindquist E.A."/>
            <person name="Sun H."/>
            <person name="LaButti K.M."/>
            <person name="Schmutz J."/>
            <person name="Jabbour D."/>
            <person name="Luo H."/>
            <person name="Baker S.E."/>
            <person name="Pisabarro A.G."/>
            <person name="Walton J.D."/>
            <person name="Blanchette R.A."/>
            <person name="Henrissat B."/>
            <person name="Martin F."/>
            <person name="Cullen D."/>
            <person name="Hibbett D.S."/>
            <person name="Grigoriev I.V."/>
        </authorList>
    </citation>
    <scope>NUCLEOTIDE SEQUENCE [LARGE SCALE GENOMIC DNA]</scope>
    <source>
        <strain evidence="3">CBS 339.88</strain>
    </source>
</reference>
<accession>A0A067T404</accession>
<keyword evidence="1" id="KW-0812">Transmembrane</keyword>
<dbReference type="PANTHER" id="PTHR40465:SF1">
    <property type="entry name" value="DUF6534 DOMAIN-CONTAINING PROTEIN"/>
    <property type="match status" value="1"/>
</dbReference>
<keyword evidence="1" id="KW-1133">Transmembrane helix</keyword>
<dbReference type="PANTHER" id="PTHR40465">
    <property type="entry name" value="CHROMOSOME 1, WHOLE GENOME SHOTGUN SEQUENCE"/>
    <property type="match status" value="1"/>
</dbReference>
<gene>
    <name evidence="2" type="ORF">GALMADRAFT_1334012</name>
</gene>
<evidence type="ECO:0000313" key="2">
    <source>
        <dbReference type="EMBL" id="KDR74664.1"/>
    </source>
</evidence>
<organism evidence="2 3">
    <name type="scientific">Galerina marginata (strain CBS 339.88)</name>
    <dbReference type="NCBI Taxonomy" id="685588"/>
    <lineage>
        <taxon>Eukaryota</taxon>
        <taxon>Fungi</taxon>
        <taxon>Dikarya</taxon>
        <taxon>Basidiomycota</taxon>
        <taxon>Agaricomycotina</taxon>
        <taxon>Agaricomycetes</taxon>
        <taxon>Agaricomycetidae</taxon>
        <taxon>Agaricales</taxon>
        <taxon>Agaricineae</taxon>
        <taxon>Strophariaceae</taxon>
        <taxon>Galerina</taxon>
    </lineage>
</organism>
<dbReference type="AlphaFoldDB" id="A0A067T404"/>
<feature type="transmembrane region" description="Helical" evidence="1">
    <location>
        <begin position="93"/>
        <end position="114"/>
    </location>
</feature>
<dbReference type="EMBL" id="KL142382">
    <property type="protein sequence ID" value="KDR74664.1"/>
    <property type="molecule type" value="Genomic_DNA"/>
</dbReference>
<name>A0A067T404_GALM3</name>
<protein>
    <submittedName>
        <fullName evidence="2">Uncharacterized protein</fullName>
    </submittedName>
</protein>
<sequence>MNLLLNLFGAAQLGIVLNSWMVGLICVQGYNYYLHFPRDKMVIKLLVAWVVHELRRHSGLQVFNLLVQTVMIYHYLVVSFGDYDRLANVAWEWAVYLGLISFAACSVQLFYAHLSGRNYLIYGVIHSLDSWLVQAWLCVDGACDLLIAVFQVYYLYRGRGELVNLDARRKASLMTGGVVLMDSSSRTTASVSHAGGAVSGEQWPVKMNPSFDEKTTTQFSTTIHSSDSGAIETVVLTHLDDNSTNYFRREE</sequence>
<proteinExistence type="predicted"/>
<evidence type="ECO:0000256" key="1">
    <source>
        <dbReference type="SAM" id="Phobius"/>
    </source>
</evidence>
<keyword evidence="1" id="KW-0472">Membrane</keyword>
<keyword evidence="3" id="KW-1185">Reference proteome</keyword>
<feature type="transmembrane region" description="Helical" evidence="1">
    <location>
        <begin position="12"/>
        <end position="34"/>
    </location>
</feature>
<evidence type="ECO:0000313" key="3">
    <source>
        <dbReference type="Proteomes" id="UP000027222"/>
    </source>
</evidence>